<organism evidence="1 2">
    <name type="scientific">Gymnopus androsaceus JB14</name>
    <dbReference type="NCBI Taxonomy" id="1447944"/>
    <lineage>
        <taxon>Eukaryota</taxon>
        <taxon>Fungi</taxon>
        <taxon>Dikarya</taxon>
        <taxon>Basidiomycota</taxon>
        <taxon>Agaricomycotina</taxon>
        <taxon>Agaricomycetes</taxon>
        <taxon>Agaricomycetidae</taxon>
        <taxon>Agaricales</taxon>
        <taxon>Marasmiineae</taxon>
        <taxon>Omphalotaceae</taxon>
        <taxon>Gymnopus</taxon>
    </lineage>
</organism>
<evidence type="ECO:0000313" key="2">
    <source>
        <dbReference type="Proteomes" id="UP000799118"/>
    </source>
</evidence>
<dbReference type="OrthoDB" id="10256906at2759"/>
<sequence length="466" mass="51714">MLCLAPATVIYAAFYAAFVPSLRKIIRAELGGPLTNARYWFFVLPADPHILTAAPVPSPTYTTFPPRILHTNAWNSSLMASPPSTPPQTLTLCLPGHIGVSSTAPHPQLCTSTRGRTAAGKGVGWQVGPVTVPPPLSFATSHATVVAQCEELEVLLDRALKEKSLPWFSALTMPTPADNPAPPLSTSKKPHRDLTLANNTLTKVHAKAGAFLSMLGRRQREVELFAIIEVGWRWLLQCTVLLQRLTSFSGAGKAESPKYIVRYMTSAKPNTVHETTSSKSVEHQVLATNPILVELPWSGFSFCWLRLRFTPQSSPTFAWAVLIKLWENASHPQCLECIYFNVALLLRAIHCTPPHLEQYDYYLGTSESGVEEMKCSLERVVDVAQQVGKFDKSLKLSNGFSESLGAATWFWGFRRCGWRRSLRKMRVLEVKVLPSTRDPEYRSGTVSEESKVVHMTQLTNLEMART</sequence>
<name>A0A6A4H949_9AGAR</name>
<gene>
    <name evidence="1" type="ORF">BT96DRAFT_999043</name>
</gene>
<reference evidence="1" key="1">
    <citation type="journal article" date="2019" name="Environ. Microbiol.">
        <title>Fungal ecological strategies reflected in gene transcription - a case study of two litter decomposers.</title>
        <authorList>
            <person name="Barbi F."/>
            <person name="Kohler A."/>
            <person name="Barry K."/>
            <person name="Baskaran P."/>
            <person name="Daum C."/>
            <person name="Fauchery L."/>
            <person name="Ihrmark K."/>
            <person name="Kuo A."/>
            <person name="LaButti K."/>
            <person name="Lipzen A."/>
            <person name="Morin E."/>
            <person name="Grigoriev I.V."/>
            <person name="Henrissat B."/>
            <person name="Lindahl B."/>
            <person name="Martin F."/>
        </authorList>
    </citation>
    <scope>NUCLEOTIDE SEQUENCE</scope>
    <source>
        <strain evidence="1">JB14</strain>
    </source>
</reference>
<proteinExistence type="predicted"/>
<keyword evidence="2" id="KW-1185">Reference proteome</keyword>
<evidence type="ECO:0000313" key="1">
    <source>
        <dbReference type="EMBL" id="KAE9393854.1"/>
    </source>
</evidence>
<dbReference type="AlphaFoldDB" id="A0A6A4H949"/>
<dbReference type="InterPro" id="IPR036961">
    <property type="entry name" value="Kinesin_motor_dom_sf"/>
</dbReference>
<accession>A0A6A4H949</accession>
<protein>
    <submittedName>
        <fullName evidence="1">Uncharacterized protein</fullName>
    </submittedName>
</protein>
<dbReference type="Proteomes" id="UP000799118">
    <property type="component" value="Unassembled WGS sequence"/>
</dbReference>
<dbReference type="Gene3D" id="3.40.850.10">
    <property type="entry name" value="Kinesin motor domain"/>
    <property type="match status" value="1"/>
</dbReference>
<dbReference type="EMBL" id="ML769562">
    <property type="protein sequence ID" value="KAE9393854.1"/>
    <property type="molecule type" value="Genomic_DNA"/>
</dbReference>